<sequence>MFDLLQLYLQCFSGLMCVSNVCKITLNCKKKKCTVTTVFVLHGSKSKANKTKRKKRKQKLWIHRISTSVSDQMECYFHQSQLT</sequence>
<proteinExistence type="predicted"/>
<reference evidence="1" key="1">
    <citation type="submission" date="2014-11" db="EMBL/GenBank/DDBJ databases">
        <authorList>
            <person name="Amaro Gonzalez C."/>
        </authorList>
    </citation>
    <scope>NUCLEOTIDE SEQUENCE</scope>
</reference>
<protein>
    <submittedName>
        <fullName evidence="1">Uncharacterized protein</fullName>
    </submittedName>
</protein>
<dbReference type="EMBL" id="GBXM01092014">
    <property type="protein sequence ID" value="JAH16563.1"/>
    <property type="molecule type" value="Transcribed_RNA"/>
</dbReference>
<name>A0A0E9QKD7_ANGAN</name>
<evidence type="ECO:0000313" key="1">
    <source>
        <dbReference type="EMBL" id="JAH16563.1"/>
    </source>
</evidence>
<dbReference type="AlphaFoldDB" id="A0A0E9QKD7"/>
<reference evidence="1" key="2">
    <citation type="journal article" date="2015" name="Fish Shellfish Immunol.">
        <title>Early steps in the European eel (Anguilla anguilla)-Vibrio vulnificus interaction in the gills: Role of the RtxA13 toxin.</title>
        <authorList>
            <person name="Callol A."/>
            <person name="Pajuelo D."/>
            <person name="Ebbesson L."/>
            <person name="Teles M."/>
            <person name="MacKenzie S."/>
            <person name="Amaro C."/>
        </authorList>
    </citation>
    <scope>NUCLEOTIDE SEQUENCE</scope>
</reference>
<organism evidence="1">
    <name type="scientific">Anguilla anguilla</name>
    <name type="common">European freshwater eel</name>
    <name type="synonym">Muraena anguilla</name>
    <dbReference type="NCBI Taxonomy" id="7936"/>
    <lineage>
        <taxon>Eukaryota</taxon>
        <taxon>Metazoa</taxon>
        <taxon>Chordata</taxon>
        <taxon>Craniata</taxon>
        <taxon>Vertebrata</taxon>
        <taxon>Euteleostomi</taxon>
        <taxon>Actinopterygii</taxon>
        <taxon>Neopterygii</taxon>
        <taxon>Teleostei</taxon>
        <taxon>Anguilliformes</taxon>
        <taxon>Anguillidae</taxon>
        <taxon>Anguilla</taxon>
    </lineage>
</organism>
<accession>A0A0E9QKD7</accession>